<feature type="compositionally biased region" description="Low complexity" evidence="1">
    <location>
        <begin position="610"/>
        <end position="634"/>
    </location>
</feature>
<dbReference type="Proteomes" id="UP000703269">
    <property type="component" value="Unassembled WGS sequence"/>
</dbReference>
<dbReference type="InterPro" id="IPR051425">
    <property type="entry name" value="Formin_Homology"/>
</dbReference>
<feature type="compositionally biased region" description="Polar residues" evidence="1">
    <location>
        <begin position="580"/>
        <end position="589"/>
    </location>
</feature>
<feature type="region of interest" description="Disordered" evidence="1">
    <location>
        <begin position="1"/>
        <end position="75"/>
    </location>
</feature>
<reference evidence="2 3" key="1">
    <citation type="submission" date="2021-08" db="EMBL/GenBank/DDBJ databases">
        <title>Draft Genome Sequence of Phanerochaete sordida strain YK-624.</title>
        <authorList>
            <person name="Mori T."/>
            <person name="Dohra H."/>
            <person name="Suzuki T."/>
            <person name="Kawagishi H."/>
            <person name="Hirai H."/>
        </authorList>
    </citation>
    <scope>NUCLEOTIDE SEQUENCE [LARGE SCALE GENOMIC DNA]</scope>
    <source>
        <strain evidence="2 3">YK-624</strain>
    </source>
</reference>
<dbReference type="PANTHER" id="PTHR45725">
    <property type="entry name" value="FORMIN HOMOLOGY 2 FAMILY MEMBER"/>
    <property type="match status" value="1"/>
</dbReference>
<evidence type="ECO:0000313" key="3">
    <source>
        <dbReference type="Proteomes" id="UP000703269"/>
    </source>
</evidence>
<feature type="region of interest" description="Disordered" evidence="1">
    <location>
        <begin position="406"/>
        <end position="654"/>
    </location>
</feature>
<protein>
    <submittedName>
        <fullName evidence="2">Uncharacterized protein</fullName>
    </submittedName>
</protein>
<dbReference type="EMBL" id="BPQB01000014">
    <property type="protein sequence ID" value="GJE89879.1"/>
    <property type="molecule type" value="Genomic_DNA"/>
</dbReference>
<dbReference type="AlphaFoldDB" id="A0A9P3G8Q4"/>
<evidence type="ECO:0000256" key="1">
    <source>
        <dbReference type="SAM" id="MobiDB-lite"/>
    </source>
</evidence>
<gene>
    <name evidence="2" type="ORF">PsYK624_059910</name>
</gene>
<dbReference type="OrthoDB" id="3266894at2759"/>
<feature type="compositionally biased region" description="Low complexity" evidence="1">
    <location>
        <begin position="440"/>
        <end position="477"/>
    </location>
</feature>
<accession>A0A9P3G8Q4</accession>
<feature type="compositionally biased region" description="Low complexity" evidence="1">
    <location>
        <begin position="489"/>
        <end position="516"/>
    </location>
</feature>
<feature type="compositionally biased region" description="Basic and acidic residues" evidence="1">
    <location>
        <begin position="110"/>
        <end position="120"/>
    </location>
</feature>
<evidence type="ECO:0000313" key="2">
    <source>
        <dbReference type="EMBL" id="GJE89879.1"/>
    </source>
</evidence>
<proteinExistence type="predicted"/>
<organism evidence="2 3">
    <name type="scientific">Phanerochaete sordida</name>
    <dbReference type="NCBI Taxonomy" id="48140"/>
    <lineage>
        <taxon>Eukaryota</taxon>
        <taxon>Fungi</taxon>
        <taxon>Dikarya</taxon>
        <taxon>Basidiomycota</taxon>
        <taxon>Agaricomycotina</taxon>
        <taxon>Agaricomycetes</taxon>
        <taxon>Polyporales</taxon>
        <taxon>Phanerochaetaceae</taxon>
        <taxon>Phanerochaete</taxon>
    </lineage>
</organism>
<sequence length="654" mass="68517">MDSLRPQDGVLSLFDPLATPGTPPRNTGSPEDASDKENDAQPGPMTVFFNRIYKGVPSQKPTQTPKGKLIDFGERTPMPLKQEEVLAMGDFDGFADEVDVPSSPGMSRRPLAELELEHASHASRRSSTASEEQDAAPSTFKMVSTVPSESPFTNAMNSTNLSSRAVTEFDDPPPHTNAFSCPNISISLPEPEPLTEFAPRIHDADTSCGSSFVFLSPTAHTSTPAVQSPGAMRRSGTANSTSSIDPRRTSVDIQSSLNLLMQNGEMSFDLLNDKISFLNASTGSWTIVDADRDDDTFELARRDLRMDESAARYSRMPATNVEEDTLDLGKVQKRMESVLPRFEAIREESLDDIVVADIKPIPRMKELTPPKPVPSIERTLENVTTELARPPVFSLPPVAPLKVEAAPAADAESKPAESAKSLPAPRLVKKTWSSQHDRASSGASTTSTATAGSSTTAASRRSSISTSCPTSRASSISDQPRPTTNSAFKAPARRLSSASAAPPFAKPAAPAASKAPIRGVQRPPSASGMHAATAAPSKPAAAARALSSAKPAAAPKRVFEAPRPAASAKPEIGGPGSRLQRPTTVSTATARRGSVGASAKPPASGLKPPGASIASAPGVVAAPASAGAPRSGLPRPASRLPAPTKGAFGGVRRL</sequence>
<comment type="caution">
    <text evidence="2">The sequence shown here is derived from an EMBL/GenBank/DDBJ whole genome shotgun (WGS) entry which is preliminary data.</text>
</comment>
<name>A0A9P3G8Q4_9APHY</name>
<feature type="region of interest" description="Disordered" evidence="1">
    <location>
        <begin position="221"/>
        <end position="248"/>
    </location>
</feature>
<keyword evidence="3" id="KW-1185">Reference proteome</keyword>
<feature type="region of interest" description="Disordered" evidence="1">
    <location>
        <begin position="96"/>
        <end position="138"/>
    </location>
</feature>
<feature type="compositionally biased region" description="Polar residues" evidence="1">
    <location>
        <begin position="478"/>
        <end position="487"/>
    </location>
</feature>
<feature type="compositionally biased region" description="Low complexity" evidence="1">
    <location>
        <begin position="531"/>
        <end position="556"/>
    </location>
</feature>
<dbReference type="PANTHER" id="PTHR45725:SF1">
    <property type="entry name" value="DISHEVELLED ASSOCIATED ACTIVATOR OF MORPHOGENESIS, ISOFORM D"/>
    <property type="match status" value="1"/>
</dbReference>